<accession>A0A9W6HKY1</accession>
<dbReference type="PROSITE" id="PS50109">
    <property type="entry name" value="HIS_KIN"/>
    <property type="match status" value="1"/>
</dbReference>
<dbReference type="PANTHER" id="PTHR43711">
    <property type="entry name" value="TWO-COMPONENT HISTIDINE KINASE"/>
    <property type="match status" value="1"/>
</dbReference>
<comment type="subcellular location">
    <subcellularLocation>
        <location evidence="2">Cell membrane</location>
    </subcellularLocation>
</comment>
<evidence type="ECO:0000259" key="9">
    <source>
        <dbReference type="PROSITE" id="PS50095"/>
    </source>
</evidence>
<keyword evidence="8" id="KW-0472">Membrane</keyword>
<reference evidence="11" key="1">
    <citation type="journal article" date="2014" name="Int. J. Syst. Evol. Microbiol.">
        <title>Complete genome sequence of Corynebacterium casei LMG S-19264T (=DSM 44701T), isolated from a smear-ripened cheese.</title>
        <authorList>
            <consortium name="US DOE Joint Genome Institute (JGI-PGF)"/>
            <person name="Walter F."/>
            <person name="Albersmeier A."/>
            <person name="Kalinowski J."/>
            <person name="Ruckert C."/>
        </authorList>
    </citation>
    <scope>NUCLEOTIDE SEQUENCE</scope>
    <source>
        <strain evidence="11">VKM Ac-1940</strain>
    </source>
</reference>
<dbReference type="EC" id="2.7.13.3" evidence="3"/>
<evidence type="ECO:0000256" key="5">
    <source>
        <dbReference type="ARBA" id="ARBA00022679"/>
    </source>
</evidence>
<gene>
    <name evidence="11" type="ORF">GCM10017591_03750</name>
</gene>
<dbReference type="PANTHER" id="PTHR43711:SF1">
    <property type="entry name" value="HISTIDINE KINASE 1"/>
    <property type="match status" value="1"/>
</dbReference>
<evidence type="ECO:0000313" key="12">
    <source>
        <dbReference type="Proteomes" id="UP001142291"/>
    </source>
</evidence>
<comment type="catalytic activity">
    <reaction evidence="1">
        <text>ATP + protein L-histidine = ADP + protein N-phospho-L-histidine.</text>
        <dbReference type="EC" id="2.7.13.3"/>
    </reaction>
</comment>
<keyword evidence="5" id="KW-0808">Transferase</keyword>
<dbReference type="Pfam" id="PF02518">
    <property type="entry name" value="HATPase_c"/>
    <property type="match status" value="1"/>
</dbReference>
<name>A0A9W6HKY1_9MICO</name>
<feature type="transmembrane region" description="Helical" evidence="8">
    <location>
        <begin position="30"/>
        <end position="50"/>
    </location>
</feature>
<feature type="transmembrane region" description="Helical" evidence="8">
    <location>
        <begin position="85"/>
        <end position="103"/>
    </location>
</feature>
<dbReference type="PRINTS" id="PR00344">
    <property type="entry name" value="BCTRLSENSOR"/>
</dbReference>
<dbReference type="SMART" id="SM00387">
    <property type="entry name" value="HATPase_c"/>
    <property type="match status" value="1"/>
</dbReference>
<comment type="caution">
    <text evidence="11">The sequence shown here is derived from an EMBL/GenBank/DDBJ whole genome shotgun (WGS) entry which is preliminary data.</text>
</comment>
<organism evidence="11 12">
    <name type="scientific">Microbacterium dextranolyticum</name>
    <dbReference type="NCBI Taxonomy" id="36806"/>
    <lineage>
        <taxon>Bacteria</taxon>
        <taxon>Bacillati</taxon>
        <taxon>Actinomycetota</taxon>
        <taxon>Actinomycetes</taxon>
        <taxon>Micrococcales</taxon>
        <taxon>Microbacteriaceae</taxon>
        <taxon>Microbacterium</taxon>
    </lineage>
</organism>
<dbReference type="SUPFAM" id="SSF55874">
    <property type="entry name" value="ATPase domain of HSP90 chaperone/DNA topoisomerase II/histidine kinase"/>
    <property type="match status" value="1"/>
</dbReference>
<proteinExistence type="predicted"/>
<keyword evidence="8" id="KW-1133">Transmembrane helix</keyword>
<dbReference type="SUPFAM" id="SSF47384">
    <property type="entry name" value="Homodimeric domain of signal transducing histidine kinase"/>
    <property type="match status" value="1"/>
</dbReference>
<dbReference type="Gene3D" id="3.30.450.20">
    <property type="entry name" value="PAS domain"/>
    <property type="match status" value="1"/>
</dbReference>
<feature type="transmembrane region" description="Helical" evidence="8">
    <location>
        <begin position="59"/>
        <end position="79"/>
    </location>
</feature>
<dbReference type="InterPro" id="IPR036097">
    <property type="entry name" value="HisK_dim/P_sf"/>
</dbReference>
<evidence type="ECO:0000259" key="10">
    <source>
        <dbReference type="PROSITE" id="PS50109"/>
    </source>
</evidence>
<evidence type="ECO:0000313" key="11">
    <source>
        <dbReference type="EMBL" id="GLJ94314.1"/>
    </source>
</evidence>
<keyword evidence="8" id="KW-0812">Transmembrane</keyword>
<dbReference type="PROSITE" id="PS50095">
    <property type="entry name" value="PLAT"/>
    <property type="match status" value="1"/>
</dbReference>
<keyword evidence="7" id="KW-0902">Two-component regulatory system</keyword>
<keyword evidence="6 11" id="KW-0418">Kinase</keyword>
<keyword evidence="12" id="KW-1185">Reference proteome</keyword>
<reference evidence="11" key="2">
    <citation type="submission" date="2023-01" db="EMBL/GenBank/DDBJ databases">
        <authorList>
            <person name="Sun Q."/>
            <person name="Evtushenko L."/>
        </authorList>
    </citation>
    <scope>NUCLEOTIDE SEQUENCE</scope>
    <source>
        <strain evidence="11">VKM Ac-1940</strain>
    </source>
</reference>
<evidence type="ECO:0000256" key="7">
    <source>
        <dbReference type="ARBA" id="ARBA00023012"/>
    </source>
</evidence>
<dbReference type="Pfam" id="PF00512">
    <property type="entry name" value="HisKA"/>
    <property type="match status" value="1"/>
</dbReference>
<dbReference type="EMBL" id="BSER01000001">
    <property type="protein sequence ID" value="GLJ94314.1"/>
    <property type="molecule type" value="Genomic_DNA"/>
</dbReference>
<dbReference type="FunFam" id="3.30.565.10:FF:000006">
    <property type="entry name" value="Sensor histidine kinase WalK"/>
    <property type="match status" value="1"/>
</dbReference>
<dbReference type="SUPFAM" id="SSF55785">
    <property type="entry name" value="PYP-like sensor domain (PAS domain)"/>
    <property type="match status" value="1"/>
</dbReference>
<feature type="transmembrane region" description="Helical" evidence="8">
    <location>
        <begin position="155"/>
        <end position="173"/>
    </location>
</feature>
<evidence type="ECO:0000256" key="3">
    <source>
        <dbReference type="ARBA" id="ARBA00012438"/>
    </source>
</evidence>
<dbReference type="InterPro" id="IPR036890">
    <property type="entry name" value="HATPase_C_sf"/>
</dbReference>
<dbReference type="InterPro" id="IPR003594">
    <property type="entry name" value="HATPase_dom"/>
</dbReference>
<feature type="domain" description="PLAT" evidence="9">
    <location>
        <begin position="519"/>
        <end position="550"/>
    </location>
</feature>
<dbReference type="Gene3D" id="1.10.287.130">
    <property type="match status" value="1"/>
</dbReference>
<protein>
    <recommendedName>
        <fullName evidence="3">histidine kinase</fullName>
        <ecNumber evidence="3">2.7.13.3</ecNumber>
    </recommendedName>
</protein>
<dbReference type="InterPro" id="IPR050736">
    <property type="entry name" value="Sensor_HK_Regulatory"/>
</dbReference>
<evidence type="ECO:0000256" key="8">
    <source>
        <dbReference type="SAM" id="Phobius"/>
    </source>
</evidence>
<sequence length="550" mass="59358">MMSHRWATADADWSRWDDSQLIGTIVRSVWQWQLVVAFSSVTVAVVIATLDPALFSDGWFLVGIMAVAALTVVTLVTPWARARPYALTLPIVDIFAIGCLANADHVLGYLWIVPIAWIATYYSSVAIVVALALIVGSQVTRWWLPGTDAAEPLEVIIVLLALGFLGVAMSQGTRRGRAYRRLIRRQSRQVDRAFARATVQERRAIALFDSIGTALAIVDGEGRLERTNAAYRSLYGLSEVDERHPGRAVEYAAYRGDVVPVDQTSLARAGRGERVRNEPLWLYDADGRWRALSLSIRGRTGAEPGTDGVSIIELDDVTVTEMGRRAQRAATSAVSHELRNPLTVIIGHADLLLDDDLTPAQREHAALIDGAAERMLVLIARLLDANRPVEVGDAFDLTTIATSAVEAFAPAAAAADVELTLDDDGRLQIVGDGFRMRQVVDNLMSNAIKYTPRGGAVHVTLRRDEGRAVLTVRDTGIGIAADDLENVFRPYFRARSATSVGISGTGLGMSIVRTIVEENHGTITLESSLGSGTTATVSLPLEGAAEGGAS</sequence>
<dbReference type="CDD" id="cd00082">
    <property type="entry name" value="HisKA"/>
    <property type="match status" value="1"/>
</dbReference>
<dbReference type="Proteomes" id="UP001142291">
    <property type="component" value="Unassembled WGS sequence"/>
</dbReference>
<dbReference type="RefSeq" id="WP_204962831.1">
    <property type="nucleotide sequence ID" value="NZ_BAAAUR010000002.1"/>
</dbReference>
<feature type="transmembrane region" description="Helical" evidence="8">
    <location>
        <begin position="110"/>
        <end position="135"/>
    </location>
</feature>
<evidence type="ECO:0000256" key="2">
    <source>
        <dbReference type="ARBA" id="ARBA00004236"/>
    </source>
</evidence>
<dbReference type="Gene3D" id="3.30.565.10">
    <property type="entry name" value="Histidine kinase-like ATPase, C-terminal domain"/>
    <property type="match status" value="1"/>
</dbReference>
<evidence type="ECO:0000256" key="1">
    <source>
        <dbReference type="ARBA" id="ARBA00000085"/>
    </source>
</evidence>
<dbReference type="GO" id="GO:0005886">
    <property type="term" value="C:plasma membrane"/>
    <property type="evidence" value="ECO:0007669"/>
    <property type="project" value="UniProtKB-SubCell"/>
</dbReference>
<dbReference type="InterPro" id="IPR004358">
    <property type="entry name" value="Sig_transdc_His_kin-like_C"/>
</dbReference>
<dbReference type="GO" id="GO:0000155">
    <property type="term" value="F:phosphorelay sensor kinase activity"/>
    <property type="evidence" value="ECO:0007669"/>
    <property type="project" value="InterPro"/>
</dbReference>
<dbReference type="AlphaFoldDB" id="A0A9W6HKY1"/>
<feature type="domain" description="Histidine kinase" evidence="10">
    <location>
        <begin position="333"/>
        <end position="543"/>
    </location>
</feature>
<evidence type="ECO:0000256" key="4">
    <source>
        <dbReference type="ARBA" id="ARBA00022553"/>
    </source>
</evidence>
<dbReference type="SMART" id="SM00388">
    <property type="entry name" value="HisKA"/>
    <property type="match status" value="1"/>
</dbReference>
<dbReference type="InterPro" id="IPR005467">
    <property type="entry name" value="His_kinase_dom"/>
</dbReference>
<dbReference type="InterPro" id="IPR001024">
    <property type="entry name" value="PLAT/LH2_dom"/>
</dbReference>
<evidence type="ECO:0000256" key="6">
    <source>
        <dbReference type="ARBA" id="ARBA00022777"/>
    </source>
</evidence>
<dbReference type="InterPro" id="IPR003661">
    <property type="entry name" value="HisK_dim/P_dom"/>
</dbReference>
<keyword evidence="4" id="KW-0597">Phosphoprotein</keyword>
<dbReference type="InterPro" id="IPR035965">
    <property type="entry name" value="PAS-like_dom_sf"/>
</dbReference>